<feature type="compositionally biased region" description="Basic and acidic residues" evidence="3">
    <location>
        <begin position="53"/>
        <end position="67"/>
    </location>
</feature>
<dbReference type="GO" id="GO:0045087">
    <property type="term" value="P:innate immune response"/>
    <property type="evidence" value="ECO:0007669"/>
    <property type="project" value="InterPro"/>
</dbReference>
<dbReference type="EMBL" id="CAMAPE010000038">
    <property type="protein sequence ID" value="CAH9101575.1"/>
    <property type="molecule type" value="Genomic_DNA"/>
</dbReference>
<evidence type="ECO:0000256" key="2">
    <source>
        <dbReference type="ARBA" id="ARBA00022821"/>
    </source>
</evidence>
<evidence type="ECO:0000313" key="4">
    <source>
        <dbReference type="EMBL" id="CAH9101575.1"/>
    </source>
</evidence>
<dbReference type="Proteomes" id="UP001152484">
    <property type="component" value="Unassembled WGS sequence"/>
</dbReference>
<sequence length="106" mass="11092">MENAEAEGGKEMNYPCKWLEEMIRGMLKCLGLHTADYHPSPSSPSSSSSSSSADEKDGADDPLHPPTDDPPTSTNDPPKSLLLLGSGPPRKGVGRGGNPQTNDASS</sequence>
<dbReference type="InterPro" id="IPR035176">
    <property type="entry name" value="PEP"/>
</dbReference>
<name>A0A9P0ZK36_CUSEU</name>
<dbReference type="AlphaFoldDB" id="A0A9P0ZK36"/>
<gene>
    <name evidence="4" type="ORF">CEURO_LOCUS15439</name>
</gene>
<comment type="similarity">
    <text evidence="1">Belongs to the brassicaceae elicitor peptide family.</text>
</comment>
<organism evidence="4 5">
    <name type="scientific">Cuscuta europaea</name>
    <name type="common">European dodder</name>
    <dbReference type="NCBI Taxonomy" id="41803"/>
    <lineage>
        <taxon>Eukaryota</taxon>
        <taxon>Viridiplantae</taxon>
        <taxon>Streptophyta</taxon>
        <taxon>Embryophyta</taxon>
        <taxon>Tracheophyta</taxon>
        <taxon>Spermatophyta</taxon>
        <taxon>Magnoliopsida</taxon>
        <taxon>eudicotyledons</taxon>
        <taxon>Gunneridae</taxon>
        <taxon>Pentapetalae</taxon>
        <taxon>asterids</taxon>
        <taxon>lamiids</taxon>
        <taxon>Solanales</taxon>
        <taxon>Convolvulaceae</taxon>
        <taxon>Cuscuteae</taxon>
        <taxon>Cuscuta</taxon>
        <taxon>Cuscuta subgen. Cuscuta</taxon>
    </lineage>
</organism>
<keyword evidence="2" id="KW-0611">Plant defense</keyword>
<evidence type="ECO:0000256" key="1">
    <source>
        <dbReference type="ARBA" id="ARBA00011021"/>
    </source>
</evidence>
<dbReference type="Pfam" id="PF17232">
    <property type="entry name" value="Pep1_7"/>
    <property type="match status" value="1"/>
</dbReference>
<keyword evidence="5" id="KW-1185">Reference proteome</keyword>
<feature type="region of interest" description="Disordered" evidence="3">
    <location>
        <begin position="33"/>
        <end position="106"/>
    </location>
</feature>
<evidence type="ECO:0000256" key="3">
    <source>
        <dbReference type="SAM" id="MobiDB-lite"/>
    </source>
</evidence>
<comment type="caution">
    <text evidence="4">The sequence shown here is derived from an EMBL/GenBank/DDBJ whole genome shotgun (WGS) entry which is preliminary data.</text>
</comment>
<feature type="compositionally biased region" description="Low complexity" evidence="3">
    <location>
        <begin position="70"/>
        <end position="89"/>
    </location>
</feature>
<evidence type="ECO:0000313" key="5">
    <source>
        <dbReference type="Proteomes" id="UP001152484"/>
    </source>
</evidence>
<protein>
    <submittedName>
        <fullName evidence="4">Uncharacterized protein</fullName>
    </submittedName>
</protein>
<reference evidence="4" key="1">
    <citation type="submission" date="2022-07" db="EMBL/GenBank/DDBJ databases">
        <authorList>
            <person name="Macas J."/>
            <person name="Novak P."/>
            <person name="Neumann P."/>
        </authorList>
    </citation>
    <scope>NUCLEOTIDE SEQUENCE</scope>
</reference>
<feature type="compositionally biased region" description="Low complexity" evidence="3">
    <location>
        <begin position="39"/>
        <end position="52"/>
    </location>
</feature>
<proteinExistence type="inferred from homology"/>
<accession>A0A9P0ZK36</accession>